<dbReference type="Proteomes" id="UP000662857">
    <property type="component" value="Chromosome"/>
</dbReference>
<keyword evidence="3" id="KW-1185">Reference proteome</keyword>
<reference evidence="2" key="1">
    <citation type="submission" date="2021-02" db="EMBL/GenBank/DDBJ databases">
        <title>Natrosporangium hydrolyticum gen. nov., sp. nov, a haloalkaliphilic actinobacterium from a soda solonchak soil.</title>
        <authorList>
            <person name="Sorokin D.Y."/>
            <person name="Khijniak T.V."/>
            <person name="Zakharycheva A.P."/>
            <person name="Boueva O.V."/>
            <person name="Ariskina E.V."/>
            <person name="Hahnke R.L."/>
            <person name="Bunk B."/>
            <person name="Sproer C."/>
            <person name="Schumann P."/>
            <person name="Evtushenko L.I."/>
            <person name="Kublanov I.V."/>
        </authorList>
    </citation>
    <scope>NUCLEOTIDE SEQUENCE</scope>
    <source>
        <strain evidence="2">DSM 106523</strain>
    </source>
</reference>
<sequence>MSDASGPGPAPGVSEEQLREYLQQLRSAPVDQVFAEVLSGLLNAAQAKLGRRDGRLLIDVAAVAVEHARPYLSPDLLGQLDPAFQQLQVEQARAEEAVAQQPGAEPNDLAEAPGSPAGEAGPGAAAPPRPQGSPSSGLWVPGR</sequence>
<name>A0A895YKR4_9ACTN</name>
<evidence type="ECO:0000256" key="1">
    <source>
        <dbReference type="SAM" id="MobiDB-lite"/>
    </source>
</evidence>
<feature type="region of interest" description="Disordered" evidence="1">
    <location>
        <begin position="91"/>
        <end position="143"/>
    </location>
</feature>
<accession>A0A895YKR4</accession>
<dbReference type="EMBL" id="CP070499">
    <property type="protein sequence ID" value="QSB14690.1"/>
    <property type="molecule type" value="Genomic_DNA"/>
</dbReference>
<feature type="compositionally biased region" description="Low complexity" evidence="1">
    <location>
        <begin position="110"/>
        <end position="124"/>
    </location>
</feature>
<proteinExistence type="predicted"/>
<dbReference type="RefSeq" id="WP_239676842.1">
    <property type="nucleotide sequence ID" value="NZ_CP070499.1"/>
</dbReference>
<protein>
    <submittedName>
        <fullName evidence="2">Uncharacterized protein</fullName>
    </submittedName>
</protein>
<evidence type="ECO:0000313" key="2">
    <source>
        <dbReference type="EMBL" id="QSB14690.1"/>
    </source>
</evidence>
<gene>
    <name evidence="2" type="ORF">JQS43_25075</name>
</gene>
<organism evidence="2 3">
    <name type="scientific">Natronosporangium hydrolyticum</name>
    <dbReference type="NCBI Taxonomy" id="2811111"/>
    <lineage>
        <taxon>Bacteria</taxon>
        <taxon>Bacillati</taxon>
        <taxon>Actinomycetota</taxon>
        <taxon>Actinomycetes</taxon>
        <taxon>Micromonosporales</taxon>
        <taxon>Micromonosporaceae</taxon>
        <taxon>Natronosporangium</taxon>
    </lineage>
</organism>
<feature type="compositionally biased region" description="Low complexity" evidence="1">
    <location>
        <begin position="91"/>
        <end position="101"/>
    </location>
</feature>
<dbReference type="KEGG" id="nhy:JQS43_25075"/>
<evidence type="ECO:0000313" key="3">
    <source>
        <dbReference type="Proteomes" id="UP000662857"/>
    </source>
</evidence>
<dbReference type="AlphaFoldDB" id="A0A895YKR4"/>